<dbReference type="RefSeq" id="WP_100348608.1">
    <property type="nucleotide sequence ID" value="NZ_PGTZ01000006.1"/>
</dbReference>
<dbReference type="PANTHER" id="PTHR40037:SF1">
    <property type="entry name" value="PHOSPHOESTERASE SAOUHSC_00951-RELATED"/>
    <property type="match status" value="1"/>
</dbReference>
<protein>
    <submittedName>
        <fullName evidence="1">2'-5' RNA ligase</fullName>
    </submittedName>
</protein>
<sequence length="182" mass="19225">MILPDRSASQVRIGVSLAVPEPYATSLVDARRRSGDPLADAIPPHITVVPPTVVEQTALDDVVAHLAAAAAACPAFDVELRGPGSFRPVSPVVFADLARGSEGCVRVEEAVRTGPLDVPLRFEYHPHVTVAHEVPDDALDRASADLDGFVASFTVEAVHLFEHGDDGVWRPVRAFPLGGGLA</sequence>
<reference evidence="1 2" key="1">
    <citation type="submission" date="2017-11" db="EMBL/GenBank/DDBJ databases">
        <title>Genomic Encyclopedia of Archaeal and Bacterial Type Strains, Phase II (KMG-II): From Individual Species to Whole Genera.</title>
        <authorList>
            <person name="Goeker M."/>
        </authorList>
    </citation>
    <scope>NUCLEOTIDE SEQUENCE [LARGE SCALE GENOMIC DNA]</scope>
    <source>
        <strain evidence="1 2">DSM 22413</strain>
    </source>
</reference>
<comment type="caution">
    <text evidence="1">The sequence shown here is derived from an EMBL/GenBank/DDBJ whole genome shotgun (WGS) entry which is preliminary data.</text>
</comment>
<keyword evidence="1" id="KW-0436">Ligase</keyword>
<dbReference type="Gene3D" id="3.90.1140.10">
    <property type="entry name" value="Cyclic phosphodiesterase"/>
    <property type="match status" value="1"/>
</dbReference>
<dbReference type="GO" id="GO:0016874">
    <property type="term" value="F:ligase activity"/>
    <property type="evidence" value="ECO:0007669"/>
    <property type="project" value="UniProtKB-KW"/>
</dbReference>
<keyword evidence="2" id="KW-1185">Reference proteome</keyword>
<evidence type="ECO:0000313" key="2">
    <source>
        <dbReference type="Proteomes" id="UP000231586"/>
    </source>
</evidence>
<dbReference type="SUPFAM" id="SSF55144">
    <property type="entry name" value="LigT-like"/>
    <property type="match status" value="1"/>
</dbReference>
<dbReference type="InterPro" id="IPR050580">
    <property type="entry name" value="2H_phosphoesterase_YjcG-like"/>
</dbReference>
<dbReference type="PANTHER" id="PTHR40037">
    <property type="entry name" value="PHOSPHOESTERASE YJCG-RELATED"/>
    <property type="match status" value="1"/>
</dbReference>
<dbReference type="InterPro" id="IPR009097">
    <property type="entry name" value="Cyclic_Pdiesterase"/>
</dbReference>
<dbReference type="Pfam" id="PF13563">
    <property type="entry name" value="2_5_RNA_ligase2"/>
    <property type="match status" value="1"/>
</dbReference>
<dbReference type="Proteomes" id="UP000231586">
    <property type="component" value="Unassembled WGS sequence"/>
</dbReference>
<dbReference type="EMBL" id="PGTZ01000006">
    <property type="protein sequence ID" value="PJI94603.1"/>
    <property type="molecule type" value="Genomic_DNA"/>
</dbReference>
<dbReference type="OrthoDB" id="358773at2"/>
<organism evidence="1 2">
    <name type="scientific">Luteimicrobium subarcticum</name>
    <dbReference type="NCBI Taxonomy" id="620910"/>
    <lineage>
        <taxon>Bacteria</taxon>
        <taxon>Bacillati</taxon>
        <taxon>Actinomycetota</taxon>
        <taxon>Actinomycetes</taxon>
        <taxon>Micrococcales</taxon>
        <taxon>Luteimicrobium</taxon>
    </lineage>
</organism>
<gene>
    <name evidence="1" type="ORF">CLV34_0447</name>
</gene>
<dbReference type="AlphaFoldDB" id="A0A2M8WUK1"/>
<name>A0A2M8WUK1_9MICO</name>
<accession>A0A2M8WUK1</accession>
<proteinExistence type="predicted"/>
<evidence type="ECO:0000313" key="1">
    <source>
        <dbReference type="EMBL" id="PJI94603.1"/>
    </source>
</evidence>